<protein>
    <submittedName>
        <fullName evidence="1">Uncharacterized protein</fullName>
    </submittedName>
</protein>
<sequence>MSRRLPGTPSSLGEIVWKNCLGGMYGFGESARPPALSMMAARLGTRLPMNRIEAGLQTINYNSSNPGATMNAASEPSCGLWRESRQKSRGVLYGKTLIH</sequence>
<evidence type="ECO:0000313" key="2">
    <source>
        <dbReference type="Proteomes" id="UP000533533"/>
    </source>
</evidence>
<organism evidence="1 2">
    <name type="scientific">Paraburkholderia silvatlantica</name>
    <dbReference type="NCBI Taxonomy" id="321895"/>
    <lineage>
        <taxon>Bacteria</taxon>
        <taxon>Pseudomonadati</taxon>
        <taxon>Pseudomonadota</taxon>
        <taxon>Betaproteobacteria</taxon>
        <taxon>Burkholderiales</taxon>
        <taxon>Burkholderiaceae</taxon>
        <taxon>Paraburkholderia</taxon>
    </lineage>
</organism>
<comment type="caution">
    <text evidence="1">The sequence shown here is derived from an EMBL/GenBank/DDBJ whole genome shotgun (WGS) entry which is preliminary data.</text>
</comment>
<proteinExistence type="predicted"/>
<gene>
    <name evidence="1" type="ORF">FHX59_004062</name>
</gene>
<keyword evidence="2" id="KW-1185">Reference proteome</keyword>
<reference evidence="1 2" key="1">
    <citation type="submission" date="2020-08" db="EMBL/GenBank/DDBJ databases">
        <title>Genomic Encyclopedia of Type Strains, Phase IV (KMG-V): Genome sequencing to study the core and pangenomes of soil and plant-associated prokaryotes.</title>
        <authorList>
            <person name="Whitman W."/>
        </authorList>
    </citation>
    <scope>NUCLEOTIDE SEQUENCE [LARGE SCALE GENOMIC DNA]</scope>
    <source>
        <strain evidence="1 2">SRMrh-85</strain>
    </source>
</reference>
<evidence type="ECO:0000313" key="1">
    <source>
        <dbReference type="EMBL" id="MBB2929620.1"/>
    </source>
</evidence>
<dbReference type="RefSeq" id="WP_165822776.1">
    <property type="nucleotide sequence ID" value="NZ_JACHVZ010000011.1"/>
</dbReference>
<dbReference type="EMBL" id="JACHVZ010000011">
    <property type="protein sequence ID" value="MBB2929620.1"/>
    <property type="molecule type" value="Genomic_DNA"/>
</dbReference>
<accession>A0ABR6FQC2</accession>
<dbReference type="Proteomes" id="UP000533533">
    <property type="component" value="Unassembled WGS sequence"/>
</dbReference>
<name>A0ABR6FQC2_9BURK</name>